<reference evidence="1" key="1">
    <citation type="submission" date="2020-12" db="EMBL/GenBank/DDBJ databases">
        <title>Pontibaca salina gen. nov., sp. nov., isolated from marine sediment.</title>
        <authorList>
            <person name="Bo J."/>
            <person name="Wang S."/>
            <person name="Song X."/>
            <person name="Du Z."/>
        </authorList>
    </citation>
    <scope>NUCLEOTIDE SEQUENCE</scope>
    <source>
        <strain evidence="1">S1109L</strain>
    </source>
</reference>
<evidence type="ECO:0000313" key="1">
    <source>
        <dbReference type="EMBL" id="MBI6630653.1"/>
    </source>
</evidence>
<dbReference type="Proteomes" id="UP000613255">
    <property type="component" value="Unassembled WGS sequence"/>
</dbReference>
<accession>A0A934HUU2</accession>
<dbReference type="SUPFAM" id="SSF52540">
    <property type="entry name" value="P-loop containing nucleoside triphosphate hydrolases"/>
    <property type="match status" value="1"/>
</dbReference>
<name>A0A934HUU2_9RHOB</name>
<dbReference type="EMBL" id="JAEIJD010000011">
    <property type="protein sequence ID" value="MBI6630653.1"/>
    <property type="molecule type" value="Genomic_DNA"/>
</dbReference>
<gene>
    <name evidence="1" type="ORF">JAO82_12270</name>
</gene>
<keyword evidence="2" id="KW-1185">Reference proteome</keyword>
<evidence type="ECO:0008006" key="3">
    <source>
        <dbReference type="Google" id="ProtNLM"/>
    </source>
</evidence>
<evidence type="ECO:0000313" key="2">
    <source>
        <dbReference type="Proteomes" id="UP000613255"/>
    </source>
</evidence>
<organism evidence="1 2">
    <name type="scientific">Pontibaca salina</name>
    <dbReference type="NCBI Taxonomy" id="2795731"/>
    <lineage>
        <taxon>Bacteria</taxon>
        <taxon>Pseudomonadati</taxon>
        <taxon>Pseudomonadota</taxon>
        <taxon>Alphaproteobacteria</taxon>
        <taxon>Rhodobacterales</taxon>
        <taxon>Roseobacteraceae</taxon>
        <taxon>Pontibaca</taxon>
    </lineage>
</organism>
<comment type="caution">
    <text evidence="1">The sequence shown here is derived from an EMBL/GenBank/DDBJ whole genome shotgun (WGS) entry which is preliminary data.</text>
</comment>
<dbReference type="Gene3D" id="3.40.50.300">
    <property type="entry name" value="P-loop containing nucleotide triphosphate hydrolases"/>
    <property type="match status" value="1"/>
</dbReference>
<dbReference type="AlphaFoldDB" id="A0A934HUU2"/>
<dbReference type="RefSeq" id="WP_198686671.1">
    <property type="nucleotide sequence ID" value="NZ_JAEIJD010000011.1"/>
</dbReference>
<sequence>MKLVCHIGTPKTASTFLQNTMVENRDWLQQNGVIYPDLLARSPNHITLFYAASEQIHDFAREYGLKTRADVLHFREKIGHALDRQISDAPKNARTMLVSSENLTGNQYSIQNLRDLFCPRFDDIKIVVYLRRQDDAILSMYGEYMRKGFNGMSFPEFVSACLGKGSPTPYLYYRRMLSSWINIFGKPALEVRLFDRAHLAGGDILRDFMTVVFGSDLPDLSQIRRAAQDNTGLAAPVLEFLHRMYPYIPRRKNDALNMDRIRLGPRIDALPATPRPQMAPDLSQKIMEHFRPANSWLRKTFFPEFDGPVFPDRRPGDLDSNMGQISLAQFAEYTGHLFT</sequence>
<proteinExistence type="predicted"/>
<protein>
    <recommendedName>
        <fullName evidence="3">Sulfotransferase domain-containing protein</fullName>
    </recommendedName>
</protein>
<dbReference type="InterPro" id="IPR027417">
    <property type="entry name" value="P-loop_NTPase"/>
</dbReference>